<name>A0ABT2TYY1_9FIRM</name>
<protein>
    <submittedName>
        <fullName evidence="6">Recombinase family protein</fullName>
    </submittedName>
</protein>
<dbReference type="SUPFAM" id="SSF53041">
    <property type="entry name" value="Resolvase-like"/>
    <property type="match status" value="1"/>
</dbReference>
<proteinExistence type="predicted"/>
<evidence type="ECO:0000256" key="2">
    <source>
        <dbReference type="ARBA" id="ARBA00023125"/>
    </source>
</evidence>
<comment type="caution">
    <text evidence="6">The sequence shown here is derived from an EMBL/GenBank/DDBJ whole genome shotgun (WGS) entry which is preliminary data.</text>
</comment>
<dbReference type="PROSITE" id="PS51736">
    <property type="entry name" value="RECOMBINASES_3"/>
    <property type="match status" value="1"/>
</dbReference>
<feature type="domain" description="Resolvase/invertase-type recombinase catalytic" evidence="5">
    <location>
        <begin position="13"/>
        <end position="157"/>
    </location>
</feature>
<feature type="active site" description="O-(5'-phospho-DNA)-serine intermediate" evidence="4">
    <location>
        <position position="21"/>
    </location>
</feature>
<dbReference type="PANTHER" id="PTHR30461:SF19">
    <property type="entry name" value="SITE-SPECIFIC RECOMBINASE RESOLVASE FAMILY"/>
    <property type="match status" value="1"/>
</dbReference>
<keyword evidence="7" id="KW-1185">Reference proteome</keyword>
<gene>
    <name evidence="6" type="ORF">OCV66_00460</name>
</gene>
<evidence type="ECO:0000313" key="7">
    <source>
        <dbReference type="Proteomes" id="UP001652397"/>
    </source>
</evidence>
<dbReference type="InterPro" id="IPR050639">
    <property type="entry name" value="SSR_resolvase"/>
</dbReference>
<dbReference type="RefSeq" id="WP_207724418.1">
    <property type="nucleotide sequence ID" value="NZ_JAOQJE010000001.1"/>
</dbReference>
<dbReference type="Gene3D" id="3.40.50.1390">
    <property type="entry name" value="Resolvase, N-terminal catalytic domain"/>
    <property type="match status" value="1"/>
</dbReference>
<reference evidence="6 7" key="1">
    <citation type="journal article" date="2021" name="ISME Commun">
        <title>Automated analysis of genomic sequences facilitates high-throughput and comprehensive description of bacteria.</title>
        <authorList>
            <person name="Hitch T.C.A."/>
        </authorList>
    </citation>
    <scope>NUCLEOTIDE SEQUENCE [LARGE SCALE GENOMIC DNA]</scope>
    <source>
        <strain evidence="6 7">Sanger_34</strain>
    </source>
</reference>
<dbReference type="InterPro" id="IPR036162">
    <property type="entry name" value="Resolvase-like_N_sf"/>
</dbReference>
<dbReference type="InterPro" id="IPR006118">
    <property type="entry name" value="Recombinase_CS"/>
</dbReference>
<sequence>MEIKRREVYKIGEQYAYIRVSSRDQNEERQLIAMQELCIPKRNIYIDKQSGKDFKRPQYKRLARRMKKDDLLYIKSIDRLGRNYKEILEQWRILTKEKGVDIVVMDMPLLDTRRGKDLMGTFLSDIVLQVLSFVAENERENIRQRQAEGIAAAKARGVKFGRPALPLPDNFREVHKAWREKKIPLRLAAKACNMPEGTFYYKAVKFEKGG</sequence>
<accession>A0ABT2TYY1</accession>
<dbReference type="PANTHER" id="PTHR30461">
    <property type="entry name" value="DNA-INVERTASE FROM LAMBDOID PROPHAGE"/>
    <property type="match status" value="1"/>
</dbReference>
<dbReference type="SMART" id="SM00857">
    <property type="entry name" value="Resolvase"/>
    <property type="match status" value="1"/>
</dbReference>
<keyword evidence="2" id="KW-0238">DNA-binding</keyword>
<evidence type="ECO:0000313" key="6">
    <source>
        <dbReference type="EMBL" id="MCU6787574.1"/>
    </source>
</evidence>
<dbReference type="CDD" id="cd03768">
    <property type="entry name" value="SR_ResInv"/>
    <property type="match status" value="1"/>
</dbReference>
<dbReference type="Pfam" id="PF00239">
    <property type="entry name" value="Resolvase"/>
    <property type="match status" value="1"/>
</dbReference>
<keyword evidence="3" id="KW-0233">DNA recombination</keyword>
<dbReference type="PROSITE" id="PS00397">
    <property type="entry name" value="RECOMBINASES_1"/>
    <property type="match status" value="1"/>
</dbReference>
<dbReference type="InterPro" id="IPR006119">
    <property type="entry name" value="Resolv_N"/>
</dbReference>
<evidence type="ECO:0000256" key="3">
    <source>
        <dbReference type="ARBA" id="ARBA00023172"/>
    </source>
</evidence>
<evidence type="ECO:0000259" key="5">
    <source>
        <dbReference type="PROSITE" id="PS51736"/>
    </source>
</evidence>
<dbReference type="Proteomes" id="UP001652397">
    <property type="component" value="Unassembled WGS sequence"/>
</dbReference>
<keyword evidence="1" id="KW-0229">DNA integration</keyword>
<evidence type="ECO:0000256" key="4">
    <source>
        <dbReference type="PROSITE-ProRule" id="PRU10137"/>
    </source>
</evidence>
<evidence type="ECO:0000256" key="1">
    <source>
        <dbReference type="ARBA" id="ARBA00022908"/>
    </source>
</evidence>
<dbReference type="EMBL" id="JAOQJE010000001">
    <property type="protein sequence ID" value="MCU6787574.1"/>
    <property type="molecule type" value="Genomic_DNA"/>
</dbReference>
<organism evidence="6 7">
    <name type="scientific">Agathobaculum ammoniilyticum</name>
    <dbReference type="NCBI Taxonomy" id="2981778"/>
    <lineage>
        <taxon>Bacteria</taxon>
        <taxon>Bacillati</taxon>
        <taxon>Bacillota</taxon>
        <taxon>Clostridia</taxon>
        <taxon>Eubacteriales</taxon>
        <taxon>Butyricicoccaceae</taxon>
        <taxon>Agathobaculum</taxon>
    </lineage>
</organism>